<dbReference type="SUPFAM" id="SSF103473">
    <property type="entry name" value="MFS general substrate transporter"/>
    <property type="match status" value="1"/>
</dbReference>
<accession>A0A518CWM3</accession>
<evidence type="ECO:0000313" key="8">
    <source>
        <dbReference type="Proteomes" id="UP000319342"/>
    </source>
</evidence>
<proteinExistence type="predicted"/>
<keyword evidence="8" id="KW-1185">Reference proteome</keyword>
<evidence type="ECO:0000313" key="7">
    <source>
        <dbReference type="EMBL" id="QDU83614.1"/>
    </source>
</evidence>
<feature type="transmembrane region" description="Helical" evidence="6">
    <location>
        <begin position="112"/>
        <end position="134"/>
    </location>
</feature>
<dbReference type="GO" id="GO:0005886">
    <property type="term" value="C:plasma membrane"/>
    <property type="evidence" value="ECO:0007669"/>
    <property type="project" value="UniProtKB-SubCell"/>
</dbReference>
<feature type="transmembrane region" description="Helical" evidence="6">
    <location>
        <begin position="205"/>
        <end position="227"/>
    </location>
</feature>
<feature type="transmembrane region" description="Helical" evidence="6">
    <location>
        <begin position="170"/>
        <end position="193"/>
    </location>
</feature>
<evidence type="ECO:0000256" key="3">
    <source>
        <dbReference type="ARBA" id="ARBA00022692"/>
    </source>
</evidence>
<dbReference type="AlphaFoldDB" id="A0A518CWM3"/>
<dbReference type="EMBL" id="CP036290">
    <property type="protein sequence ID" value="QDU83614.1"/>
    <property type="molecule type" value="Genomic_DNA"/>
</dbReference>
<feature type="transmembrane region" description="Helical" evidence="6">
    <location>
        <begin position="233"/>
        <end position="253"/>
    </location>
</feature>
<keyword evidence="4 6" id="KW-1133">Transmembrane helix</keyword>
<keyword evidence="2" id="KW-1003">Cell membrane</keyword>
<organism evidence="7 8">
    <name type="scientific">Rohdeia mirabilis</name>
    <dbReference type="NCBI Taxonomy" id="2528008"/>
    <lineage>
        <taxon>Bacteria</taxon>
        <taxon>Pseudomonadati</taxon>
        <taxon>Planctomycetota</taxon>
        <taxon>Planctomycetia</taxon>
        <taxon>Planctomycetia incertae sedis</taxon>
        <taxon>Rohdeia</taxon>
    </lineage>
</organism>
<keyword evidence="5 6" id="KW-0472">Membrane</keyword>
<feature type="transmembrane region" description="Helical" evidence="6">
    <location>
        <begin position="76"/>
        <end position="100"/>
    </location>
</feature>
<reference evidence="7 8" key="1">
    <citation type="submission" date="2019-02" db="EMBL/GenBank/DDBJ databases">
        <title>Deep-cultivation of Planctomycetes and their phenomic and genomic characterization uncovers novel biology.</title>
        <authorList>
            <person name="Wiegand S."/>
            <person name="Jogler M."/>
            <person name="Boedeker C."/>
            <person name="Pinto D."/>
            <person name="Vollmers J."/>
            <person name="Rivas-Marin E."/>
            <person name="Kohn T."/>
            <person name="Peeters S.H."/>
            <person name="Heuer A."/>
            <person name="Rast P."/>
            <person name="Oberbeckmann S."/>
            <person name="Bunk B."/>
            <person name="Jeske O."/>
            <person name="Meyerdierks A."/>
            <person name="Storesund J.E."/>
            <person name="Kallscheuer N."/>
            <person name="Luecker S."/>
            <person name="Lage O.M."/>
            <person name="Pohl T."/>
            <person name="Merkel B.J."/>
            <person name="Hornburger P."/>
            <person name="Mueller R.-W."/>
            <person name="Bruemmer F."/>
            <person name="Labrenz M."/>
            <person name="Spormann A.M."/>
            <person name="Op den Camp H."/>
            <person name="Overmann J."/>
            <person name="Amann R."/>
            <person name="Jetten M.S.M."/>
            <person name="Mascher T."/>
            <person name="Medema M.H."/>
            <person name="Devos D.P."/>
            <person name="Kaster A.-K."/>
            <person name="Ovreas L."/>
            <person name="Rohde M."/>
            <person name="Galperin M.Y."/>
            <person name="Jogler C."/>
        </authorList>
    </citation>
    <scope>NUCLEOTIDE SEQUENCE [LARGE SCALE GENOMIC DNA]</scope>
    <source>
        <strain evidence="7 8">Pla163</strain>
    </source>
</reference>
<dbReference type="PANTHER" id="PTHR43124:SF3">
    <property type="entry name" value="CHLORAMPHENICOL EFFLUX PUMP RV0191"/>
    <property type="match status" value="1"/>
</dbReference>
<dbReference type="InterPro" id="IPR050189">
    <property type="entry name" value="MFS_Efflux_Transporters"/>
</dbReference>
<feature type="transmembrane region" description="Helical" evidence="6">
    <location>
        <begin position="146"/>
        <end position="164"/>
    </location>
</feature>
<evidence type="ECO:0000256" key="5">
    <source>
        <dbReference type="ARBA" id="ARBA00023136"/>
    </source>
</evidence>
<keyword evidence="3 6" id="KW-0812">Transmembrane</keyword>
<evidence type="ECO:0000256" key="4">
    <source>
        <dbReference type="ARBA" id="ARBA00022989"/>
    </source>
</evidence>
<dbReference type="InterPro" id="IPR036259">
    <property type="entry name" value="MFS_trans_sf"/>
</dbReference>
<name>A0A518CWM3_9BACT</name>
<evidence type="ECO:0000256" key="2">
    <source>
        <dbReference type="ARBA" id="ARBA00022475"/>
    </source>
</evidence>
<dbReference type="RefSeq" id="WP_145183632.1">
    <property type="nucleotide sequence ID" value="NZ_CP036290.1"/>
</dbReference>
<dbReference type="Proteomes" id="UP000319342">
    <property type="component" value="Chromosome"/>
</dbReference>
<comment type="subcellular location">
    <subcellularLocation>
        <location evidence="1">Cell membrane</location>
        <topology evidence="1">Multi-pass membrane protein</topology>
    </subcellularLocation>
</comment>
<evidence type="ECO:0000256" key="1">
    <source>
        <dbReference type="ARBA" id="ARBA00004651"/>
    </source>
</evidence>
<gene>
    <name evidence="7" type="ORF">Pla163_07130</name>
</gene>
<dbReference type="Gene3D" id="1.20.1250.20">
    <property type="entry name" value="MFS general substrate transporter like domains"/>
    <property type="match status" value="1"/>
</dbReference>
<sequence length="264" mass="26646">MQAGMLLGRSLLGGGALLVHERFGSRALVLALVAVVVVGLLLAPFYRDPGPAGGAPGRSDSMWTAVRRTLARRTTWFGLAFAALGGAGFEAVGGFAGPALTDAAAGDTGPAARFFLLPAVVAAAGGGFLGGWLSDRSDPRRATVRASLLLTAAIAVLAVLFAMGSGLEGLALGLFAVYVAIGAFTASSYALFMSWTDPRLAATQFSAFMGATNLCEAWSVALAGVLIADHGYAGTFLGPQLLALGAVVLLVGLRGASNRHVGPA</sequence>
<feature type="transmembrane region" description="Helical" evidence="6">
    <location>
        <begin position="27"/>
        <end position="46"/>
    </location>
</feature>
<dbReference type="GO" id="GO:0022857">
    <property type="term" value="F:transmembrane transporter activity"/>
    <property type="evidence" value="ECO:0007669"/>
    <property type="project" value="TreeGrafter"/>
</dbReference>
<evidence type="ECO:0000256" key="6">
    <source>
        <dbReference type="SAM" id="Phobius"/>
    </source>
</evidence>
<protein>
    <submittedName>
        <fullName evidence="7">Major Facilitator Superfamily protein</fullName>
    </submittedName>
</protein>
<dbReference type="PANTHER" id="PTHR43124">
    <property type="entry name" value="PURINE EFFLUX PUMP PBUE"/>
    <property type="match status" value="1"/>
</dbReference>